<dbReference type="OrthoDB" id="7675395at2"/>
<evidence type="ECO:0000313" key="4">
    <source>
        <dbReference type="Proteomes" id="UP000238348"/>
    </source>
</evidence>
<sequence length="339" mass="35219">MTRKALLSSLALASLAACGAPQQPAVHPEPGPAPAAQETPPAAAPAASEAQAAAEPAKPQAEAPKAIQPAVLVKDVGFSSPESVLYDAANDVYLVSNVNGPPGAADGNGFISKVSPEGKLLELEWIAGGKKGAKLDAPKGLAIQGDTLYVADITVVRQFELKTGKPKADIKLPGATFVNDVVASGDGKIWATDTGVKITDKPIPEPTKSDSVWVIENGKARSVAKGEELGQPNGIAVLDKAVWIASLTGGELYRVDDKGKKQEAQKMPKGYLDGLVAAGDTLLVTSWESNALYRGKPGGTFEVLVPDVKGPADLGFDTKRSRVLLPLFLDNEIAAYDVK</sequence>
<evidence type="ECO:0000256" key="2">
    <source>
        <dbReference type="SAM" id="SignalP"/>
    </source>
</evidence>
<evidence type="ECO:0008006" key="5">
    <source>
        <dbReference type="Google" id="ProtNLM"/>
    </source>
</evidence>
<proteinExistence type="predicted"/>
<protein>
    <recommendedName>
        <fullName evidence="5">SMP-30/Gluconolactonase/LRE-like region domain-containing protein</fullName>
    </recommendedName>
</protein>
<accession>A0A2L0EY32</accession>
<dbReference type="AlphaFoldDB" id="A0A2L0EY32"/>
<keyword evidence="2" id="KW-0732">Signal</keyword>
<gene>
    <name evidence="3" type="ORF">SOCE26_056880</name>
</gene>
<feature type="region of interest" description="Disordered" evidence="1">
    <location>
        <begin position="18"/>
        <end position="64"/>
    </location>
</feature>
<dbReference type="Proteomes" id="UP000238348">
    <property type="component" value="Chromosome"/>
</dbReference>
<feature type="chain" id="PRO_5014649241" description="SMP-30/Gluconolactonase/LRE-like region domain-containing protein" evidence="2">
    <location>
        <begin position="20"/>
        <end position="339"/>
    </location>
</feature>
<organism evidence="3 4">
    <name type="scientific">Sorangium cellulosum</name>
    <name type="common">Polyangium cellulosum</name>
    <dbReference type="NCBI Taxonomy" id="56"/>
    <lineage>
        <taxon>Bacteria</taxon>
        <taxon>Pseudomonadati</taxon>
        <taxon>Myxococcota</taxon>
        <taxon>Polyangia</taxon>
        <taxon>Polyangiales</taxon>
        <taxon>Polyangiaceae</taxon>
        <taxon>Sorangium</taxon>
    </lineage>
</organism>
<dbReference type="PROSITE" id="PS51257">
    <property type="entry name" value="PROKAR_LIPOPROTEIN"/>
    <property type="match status" value="1"/>
</dbReference>
<name>A0A2L0EY32_SORCE</name>
<dbReference type="RefSeq" id="WP_104982783.1">
    <property type="nucleotide sequence ID" value="NZ_CP012673.1"/>
</dbReference>
<feature type="compositionally biased region" description="Low complexity" evidence="1">
    <location>
        <begin position="34"/>
        <end position="64"/>
    </location>
</feature>
<dbReference type="EMBL" id="CP012673">
    <property type="protein sequence ID" value="AUX44224.1"/>
    <property type="molecule type" value="Genomic_DNA"/>
</dbReference>
<dbReference type="InterPro" id="IPR011042">
    <property type="entry name" value="6-blade_b-propeller_TolB-like"/>
</dbReference>
<feature type="signal peptide" evidence="2">
    <location>
        <begin position="1"/>
        <end position="19"/>
    </location>
</feature>
<evidence type="ECO:0000256" key="1">
    <source>
        <dbReference type="SAM" id="MobiDB-lite"/>
    </source>
</evidence>
<evidence type="ECO:0000313" key="3">
    <source>
        <dbReference type="EMBL" id="AUX44224.1"/>
    </source>
</evidence>
<dbReference type="Gene3D" id="2.120.10.30">
    <property type="entry name" value="TolB, C-terminal domain"/>
    <property type="match status" value="1"/>
</dbReference>
<dbReference type="SUPFAM" id="SSF101898">
    <property type="entry name" value="NHL repeat"/>
    <property type="match status" value="1"/>
</dbReference>
<reference evidence="3 4" key="1">
    <citation type="submission" date="2015-09" db="EMBL/GenBank/DDBJ databases">
        <title>Sorangium comparison.</title>
        <authorList>
            <person name="Zaburannyi N."/>
            <person name="Bunk B."/>
            <person name="Overmann J."/>
            <person name="Mueller R."/>
        </authorList>
    </citation>
    <scope>NUCLEOTIDE SEQUENCE [LARGE SCALE GENOMIC DNA]</scope>
    <source>
        <strain evidence="3 4">So ce26</strain>
    </source>
</reference>